<reference evidence="2" key="1">
    <citation type="submission" date="2022-07" db="EMBL/GenBank/DDBJ databases">
        <title>Evaluation of T. orientalis genome assembly methods using nanopore sequencing and analysis of variation between genomes.</title>
        <authorList>
            <person name="Yam J."/>
            <person name="Micallef M.L."/>
            <person name="Liu M."/>
            <person name="Djordjevic S.P."/>
            <person name="Bogema D.R."/>
            <person name="Jenkins C."/>
        </authorList>
    </citation>
    <scope>NUCLEOTIDE SEQUENCE</scope>
    <source>
        <strain evidence="2">Goon Nure</strain>
    </source>
</reference>
<gene>
    <name evidence="2" type="ORF">MACK_003225</name>
</gene>
<feature type="chain" id="PRO_5037954151" evidence="1">
    <location>
        <begin position="17"/>
        <end position="228"/>
    </location>
</feature>
<dbReference type="EMBL" id="CP056069">
    <property type="protein sequence ID" value="UVC49394.1"/>
    <property type="molecule type" value="Genomic_DNA"/>
</dbReference>
<feature type="signal peptide" evidence="1">
    <location>
        <begin position="1"/>
        <end position="16"/>
    </location>
</feature>
<keyword evidence="1" id="KW-0732">Signal</keyword>
<evidence type="ECO:0000256" key="1">
    <source>
        <dbReference type="SAM" id="SignalP"/>
    </source>
</evidence>
<accession>A0A976XI97</accession>
<dbReference type="Proteomes" id="UP000244811">
    <property type="component" value="Chromosome 1"/>
</dbReference>
<evidence type="ECO:0000313" key="2">
    <source>
        <dbReference type="EMBL" id="UVC49394.1"/>
    </source>
</evidence>
<proteinExistence type="predicted"/>
<dbReference type="AlphaFoldDB" id="A0A976XI97"/>
<sequence>MRIICVYIILIKLVCSIKLENHGGQHTKCIQTQLMCNRNGLERVECKRDLEKGWKTASFDIYRLKFERFMLRIYIKFNSLMVKYYLNQLKQELYNDFNRLFNRNKESTRSSNYPLVGNTWVVEFEEAPKVESLNNVKEKMEFFEEGTVVTSSGLKGTWWTDYGDLVWKFPMKSKEGVYVYFSAQFYVNKLDKKPYMRRGVVFKDRSSNKWLPKNMFRPVVSTFKAYCI</sequence>
<name>A0A976XI97_THEOR</name>
<protein>
    <submittedName>
        <fullName evidence="2">Uncharacterized protein</fullName>
    </submittedName>
</protein>
<evidence type="ECO:0000313" key="3">
    <source>
        <dbReference type="Proteomes" id="UP000244811"/>
    </source>
</evidence>
<organism evidence="2 3">
    <name type="scientific">Theileria orientalis</name>
    <dbReference type="NCBI Taxonomy" id="68886"/>
    <lineage>
        <taxon>Eukaryota</taxon>
        <taxon>Sar</taxon>
        <taxon>Alveolata</taxon>
        <taxon>Apicomplexa</taxon>
        <taxon>Aconoidasida</taxon>
        <taxon>Piroplasmida</taxon>
        <taxon>Theileriidae</taxon>
        <taxon>Theileria</taxon>
    </lineage>
</organism>